<keyword evidence="2" id="KW-0238">DNA-binding</keyword>
<comment type="caution">
    <text evidence="5">The sequence shown here is derived from an EMBL/GenBank/DDBJ whole genome shotgun (WGS) entry which is preliminary data.</text>
</comment>
<dbReference type="Gene3D" id="1.25.40.10">
    <property type="entry name" value="Tetratricopeptide repeat domain"/>
    <property type="match status" value="1"/>
</dbReference>
<evidence type="ECO:0000259" key="4">
    <source>
        <dbReference type="PROSITE" id="PS50043"/>
    </source>
</evidence>
<dbReference type="GO" id="GO:0006355">
    <property type="term" value="P:regulation of DNA-templated transcription"/>
    <property type="evidence" value="ECO:0007669"/>
    <property type="project" value="InterPro"/>
</dbReference>
<keyword evidence="3" id="KW-0804">Transcription</keyword>
<dbReference type="InterPro" id="IPR027417">
    <property type="entry name" value="P-loop_NTPase"/>
</dbReference>
<dbReference type="Gene3D" id="3.40.50.300">
    <property type="entry name" value="P-loop containing nucleotide triphosphate hydrolases"/>
    <property type="match status" value="1"/>
</dbReference>
<keyword evidence="1" id="KW-0805">Transcription regulation</keyword>
<feature type="domain" description="HTH luxR-type" evidence="4">
    <location>
        <begin position="779"/>
        <end position="844"/>
    </location>
</feature>
<evidence type="ECO:0000313" key="6">
    <source>
        <dbReference type="Proteomes" id="UP000482960"/>
    </source>
</evidence>
<gene>
    <name evidence="5" type="primary">malT</name>
    <name evidence="5" type="ORF">Prum_080260</name>
</gene>
<dbReference type="InterPro" id="IPR016032">
    <property type="entry name" value="Sig_transdc_resp-reg_C-effctor"/>
</dbReference>
<dbReference type="Proteomes" id="UP000482960">
    <property type="component" value="Unassembled WGS sequence"/>
</dbReference>
<organism evidence="5 6">
    <name type="scientific">Phytohabitans rumicis</name>
    <dbReference type="NCBI Taxonomy" id="1076125"/>
    <lineage>
        <taxon>Bacteria</taxon>
        <taxon>Bacillati</taxon>
        <taxon>Actinomycetota</taxon>
        <taxon>Actinomycetes</taxon>
        <taxon>Micromonosporales</taxon>
        <taxon>Micromonosporaceae</taxon>
    </lineage>
</organism>
<evidence type="ECO:0000256" key="3">
    <source>
        <dbReference type="ARBA" id="ARBA00023163"/>
    </source>
</evidence>
<dbReference type="InterPro" id="IPR036388">
    <property type="entry name" value="WH-like_DNA-bd_sf"/>
</dbReference>
<dbReference type="SMART" id="SM00421">
    <property type="entry name" value="HTH_LUXR"/>
    <property type="match status" value="1"/>
</dbReference>
<dbReference type="CDD" id="cd06170">
    <property type="entry name" value="LuxR_C_like"/>
    <property type="match status" value="1"/>
</dbReference>
<dbReference type="GO" id="GO:0003677">
    <property type="term" value="F:DNA binding"/>
    <property type="evidence" value="ECO:0007669"/>
    <property type="project" value="UniProtKB-KW"/>
</dbReference>
<dbReference type="Gene3D" id="1.10.10.10">
    <property type="entry name" value="Winged helix-like DNA-binding domain superfamily/Winged helix DNA-binding domain"/>
    <property type="match status" value="1"/>
</dbReference>
<evidence type="ECO:0000256" key="1">
    <source>
        <dbReference type="ARBA" id="ARBA00023015"/>
    </source>
</evidence>
<sequence>MDDALPLLASKLTAPPPPEVLVPRPRLTRLLDAGVCGPVSLIAAPAGWGKTVLLASWARAQAAERAVGWVSVEPNDGAEDFWAYLRAALATLDVDSGGDSVRRMADALTRLTRPAVVILDDLHLVTDPGVLDGLDFLLRHAEGRLRLVVGARAEPTLGLHRWRLDGGLTELAAHDLAFTREETAALLARHGVPASRRQVDDLQVRTEGWPAGLRFAARALRAHPDPDRYIAGFGGDDPSVAGYLVNEVLRGQPAEVRDVLLRTSIAERVWSDLADALTGRHDATRVLAELERTNGFVVPLGTRPAAYRYHRMFGELLRAELGRHAPEQLTDLHRRAAAWHAARDMSPDALRHALAAQDWDRATSVLLRHWPELVPYDRRAVPSAPTPPPPPDAVRADPELALAYAAELLDGRDLATADDYLRLAHRHRDRLADDRKPRFTLIAAALRFAEAQLGGDRDAVLGAARRLLDLVRLTDPAEAGTRAVALTAIAVAELDAGDLVAAESALTSGLTDARDAGLSRARLACASRLALVRAVRGELRAAEEIARTALAAPAYSEMDRGFAHLALAVVALHRDRLADAEANVALVPHGPGPALVALAAMLRAELLRSRGDPAAGYRALAAARDELAEPPPGVARWLATAEAELRTAQGDPVAARDLLGGAEGHAARLALARAHLCAGDPVAAARALPAAPDLPLLVRVDAGVLDAVAARRAGDHRRAARTLEAALRLAEPEGLRYVFTRAGPEVREMLADHLDAGTAHWPLVSALVAAVEPGPPEAAAPAGDALTDRELTVLRYLQSMLSNVEIARELSVSVNTVKTHVRNIYRKLAATRRRDAVRRGRELRLI</sequence>
<dbReference type="SUPFAM" id="SSF52540">
    <property type="entry name" value="P-loop containing nucleoside triphosphate hydrolases"/>
    <property type="match status" value="1"/>
</dbReference>
<dbReference type="PROSITE" id="PS50043">
    <property type="entry name" value="HTH_LUXR_2"/>
    <property type="match status" value="1"/>
</dbReference>
<accession>A0A6V8LDI8</accession>
<keyword evidence="6" id="KW-1185">Reference proteome</keyword>
<dbReference type="PANTHER" id="PTHR44688">
    <property type="entry name" value="DNA-BINDING TRANSCRIPTIONAL ACTIVATOR DEVR_DOSR"/>
    <property type="match status" value="1"/>
</dbReference>
<dbReference type="InterPro" id="IPR059106">
    <property type="entry name" value="WHD_MalT"/>
</dbReference>
<protein>
    <submittedName>
        <fullName evidence="5">LuxR family transcriptional regulator</fullName>
    </submittedName>
</protein>
<proteinExistence type="predicted"/>
<dbReference type="EMBL" id="BLPG01000001">
    <property type="protein sequence ID" value="GFJ94384.1"/>
    <property type="molecule type" value="Genomic_DNA"/>
</dbReference>
<reference evidence="5 6" key="1">
    <citation type="submission" date="2020-03" db="EMBL/GenBank/DDBJ databases">
        <title>Whole genome shotgun sequence of Phytohabitans rumicis NBRC 108638.</title>
        <authorList>
            <person name="Komaki H."/>
            <person name="Tamura T."/>
        </authorList>
    </citation>
    <scope>NUCLEOTIDE SEQUENCE [LARGE SCALE GENOMIC DNA]</scope>
    <source>
        <strain evidence="5 6">NBRC 108638</strain>
    </source>
</reference>
<dbReference type="PANTHER" id="PTHR44688:SF25">
    <property type="entry name" value="HTH LUXR-TYPE DOMAIN-CONTAINING PROTEIN"/>
    <property type="match status" value="1"/>
</dbReference>
<reference evidence="5 6" key="2">
    <citation type="submission" date="2020-03" db="EMBL/GenBank/DDBJ databases">
        <authorList>
            <person name="Ichikawa N."/>
            <person name="Kimura A."/>
            <person name="Kitahashi Y."/>
            <person name="Uohara A."/>
        </authorList>
    </citation>
    <scope>NUCLEOTIDE SEQUENCE [LARGE SCALE GENOMIC DNA]</scope>
    <source>
        <strain evidence="5 6">NBRC 108638</strain>
    </source>
</reference>
<dbReference type="PRINTS" id="PR00038">
    <property type="entry name" value="HTHLUXR"/>
</dbReference>
<dbReference type="Pfam" id="PF00196">
    <property type="entry name" value="GerE"/>
    <property type="match status" value="1"/>
</dbReference>
<dbReference type="Pfam" id="PF25873">
    <property type="entry name" value="WHD_MalT"/>
    <property type="match status" value="1"/>
</dbReference>
<dbReference type="InterPro" id="IPR011990">
    <property type="entry name" value="TPR-like_helical_dom_sf"/>
</dbReference>
<dbReference type="InterPro" id="IPR000792">
    <property type="entry name" value="Tscrpt_reg_LuxR_C"/>
</dbReference>
<dbReference type="SUPFAM" id="SSF46894">
    <property type="entry name" value="C-terminal effector domain of the bipartite response regulators"/>
    <property type="match status" value="1"/>
</dbReference>
<evidence type="ECO:0000313" key="5">
    <source>
        <dbReference type="EMBL" id="GFJ94384.1"/>
    </source>
</evidence>
<evidence type="ECO:0000256" key="2">
    <source>
        <dbReference type="ARBA" id="ARBA00023125"/>
    </source>
</evidence>
<dbReference type="RefSeq" id="WP_173081460.1">
    <property type="nucleotide sequence ID" value="NZ_BAABJB010000018.1"/>
</dbReference>
<name>A0A6V8LDI8_9ACTN</name>
<dbReference type="AlphaFoldDB" id="A0A6V8LDI8"/>